<comment type="caution">
    <text evidence="2">The sequence shown here is derived from an EMBL/GenBank/DDBJ whole genome shotgun (WGS) entry which is preliminary data.</text>
</comment>
<protein>
    <submittedName>
        <fullName evidence="2">Uncharacterized protein</fullName>
    </submittedName>
</protein>
<evidence type="ECO:0000256" key="1">
    <source>
        <dbReference type="SAM" id="MobiDB-lite"/>
    </source>
</evidence>
<evidence type="ECO:0000313" key="3">
    <source>
        <dbReference type="Proteomes" id="UP001283361"/>
    </source>
</evidence>
<accession>A0AAE1AAU0</accession>
<dbReference type="AlphaFoldDB" id="A0AAE1AAU0"/>
<evidence type="ECO:0000313" key="2">
    <source>
        <dbReference type="EMBL" id="KAK3784490.1"/>
    </source>
</evidence>
<organism evidence="2 3">
    <name type="scientific">Elysia crispata</name>
    <name type="common">lettuce slug</name>
    <dbReference type="NCBI Taxonomy" id="231223"/>
    <lineage>
        <taxon>Eukaryota</taxon>
        <taxon>Metazoa</taxon>
        <taxon>Spiralia</taxon>
        <taxon>Lophotrochozoa</taxon>
        <taxon>Mollusca</taxon>
        <taxon>Gastropoda</taxon>
        <taxon>Heterobranchia</taxon>
        <taxon>Euthyneura</taxon>
        <taxon>Panpulmonata</taxon>
        <taxon>Sacoglossa</taxon>
        <taxon>Placobranchoidea</taxon>
        <taxon>Plakobranchidae</taxon>
        <taxon>Elysia</taxon>
    </lineage>
</organism>
<dbReference type="EMBL" id="JAWDGP010002239">
    <property type="protein sequence ID" value="KAK3784490.1"/>
    <property type="molecule type" value="Genomic_DNA"/>
</dbReference>
<sequence length="211" mass="22969">MAQILSQETAANLLLAQEHKRRISSNVGSSASHVRSKVTEQRRAPNTTSTTLKEKNRCHGELPNIYKERSGSCVFVEDFHTINELMARHRPASLSQTYERRTRAGAAIQVSNKTRKVSFFDQDKELRQRTKPSSLSGLARSPSSVGANVTCSVRATAFGPHPPTLFFPITARSSASLRSATQQTNSDAGPGLGKVLPAQSVNPSANQNRAI</sequence>
<dbReference type="Proteomes" id="UP001283361">
    <property type="component" value="Unassembled WGS sequence"/>
</dbReference>
<feature type="region of interest" description="Disordered" evidence="1">
    <location>
        <begin position="24"/>
        <end position="55"/>
    </location>
</feature>
<feature type="compositionally biased region" description="Polar residues" evidence="1">
    <location>
        <begin position="24"/>
        <end position="33"/>
    </location>
</feature>
<keyword evidence="3" id="KW-1185">Reference proteome</keyword>
<name>A0AAE1AAU0_9GAST</name>
<reference evidence="2" key="1">
    <citation type="journal article" date="2023" name="G3 (Bethesda)">
        <title>A reference genome for the long-term kleptoplast-retaining sea slug Elysia crispata morphotype clarki.</title>
        <authorList>
            <person name="Eastman K.E."/>
            <person name="Pendleton A.L."/>
            <person name="Shaikh M.A."/>
            <person name="Suttiyut T."/>
            <person name="Ogas R."/>
            <person name="Tomko P."/>
            <person name="Gavelis G."/>
            <person name="Widhalm J.R."/>
            <person name="Wisecaver J.H."/>
        </authorList>
    </citation>
    <scope>NUCLEOTIDE SEQUENCE</scope>
    <source>
        <strain evidence="2">ECLA1</strain>
    </source>
</reference>
<feature type="compositionally biased region" description="Polar residues" evidence="1">
    <location>
        <begin position="199"/>
        <end position="211"/>
    </location>
</feature>
<feature type="region of interest" description="Disordered" evidence="1">
    <location>
        <begin position="177"/>
        <end position="211"/>
    </location>
</feature>
<gene>
    <name evidence="2" type="ORF">RRG08_004673</name>
</gene>
<proteinExistence type="predicted"/>